<accession>Z9JG36</accession>
<evidence type="ECO:0000313" key="1">
    <source>
        <dbReference type="EMBL" id="EWS77360.1"/>
    </source>
</evidence>
<evidence type="ECO:0000313" key="2">
    <source>
        <dbReference type="Proteomes" id="UP000020406"/>
    </source>
</evidence>
<comment type="caution">
    <text evidence="1">The sequence shown here is derived from an EMBL/GenBank/DDBJ whole genome shotgun (WGS) entry which is preliminary data.</text>
</comment>
<name>Z9JG36_9GAMM</name>
<organism evidence="1 2">
    <name type="scientific">Xylella taiwanensis</name>
    <dbReference type="NCBI Taxonomy" id="1444770"/>
    <lineage>
        <taxon>Bacteria</taxon>
        <taxon>Pseudomonadati</taxon>
        <taxon>Pseudomonadota</taxon>
        <taxon>Gammaproteobacteria</taxon>
        <taxon>Lysobacterales</taxon>
        <taxon>Lysobacteraceae</taxon>
        <taxon>Xylella</taxon>
    </lineage>
</organism>
<dbReference type="EMBL" id="JDSQ01000022">
    <property type="protein sequence ID" value="EWS77360.1"/>
    <property type="molecule type" value="Genomic_DNA"/>
</dbReference>
<dbReference type="AlphaFoldDB" id="Z9JG36"/>
<protein>
    <submittedName>
        <fullName evidence="1">Uncharacterized protein</fullName>
    </submittedName>
</protein>
<gene>
    <name evidence="1" type="ORF">AF72_11370</name>
</gene>
<dbReference type="Proteomes" id="UP000020406">
    <property type="component" value="Unassembled WGS sequence"/>
</dbReference>
<proteinExistence type="predicted"/>
<sequence length="56" mass="6580">MVCITESTWVVHILERLNRDQDNIQYMAMQMVPKQPPIQGNARGLIVQSIVELREW</sequence>
<reference evidence="1 2" key="1">
    <citation type="journal article" date="2014" name="Genome Announc.">
        <title>Draft Genome Sequence of Xylella fastidiosa Pear Leaf Scorch Strain in Taiwan.</title>
        <authorList>
            <person name="Su C.C."/>
            <person name="Deng W.L."/>
            <person name="Jan F.J."/>
            <person name="Chang C.J."/>
            <person name="Huang H."/>
            <person name="Chen J."/>
        </authorList>
    </citation>
    <scope>NUCLEOTIDE SEQUENCE [LARGE SCALE GENOMIC DNA]</scope>
    <source>
        <strain evidence="1 2">PLS229</strain>
    </source>
</reference>